<dbReference type="Proteomes" id="UP000885822">
    <property type="component" value="Unassembled WGS sequence"/>
</dbReference>
<dbReference type="InterPro" id="IPR052182">
    <property type="entry name" value="Glycogen/Maltodextrin_Phosph"/>
</dbReference>
<dbReference type="EMBL" id="DRCV01000024">
    <property type="protein sequence ID" value="HDK37485.1"/>
    <property type="molecule type" value="Genomic_DNA"/>
</dbReference>
<feature type="domain" description="DUF3417" evidence="5">
    <location>
        <begin position="12"/>
        <end position="119"/>
    </location>
</feature>
<dbReference type="AlphaFoldDB" id="A0A831JW76"/>
<comment type="catalytic activity">
    <reaction evidence="1">
        <text>[(1-&gt;4)-alpha-D-glucosyl](n) + phosphate = [(1-&gt;4)-alpha-D-glucosyl](n-1) + alpha-D-glucose 1-phosphate</text>
        <dbReference type="Rhea" id="RHEA:41732"/>
        <dbReference type="Rhea" id="RHEA-COMP:9584"/>
        <dbReference type="Rhea" id="RHEA-COMP:9586"/>
        <dbReference type="ChEBI" id="CHEBI:15444"/>
        <dbReference type="ChEBI" id="CHEBI:43474"/>
        <dbReference type="ChEBI" id="CHEBI:58601"/>
        <dbReference type="EC" id="2.4.1.1"/>
    </reaction>
</comment>
<dbReference type="GO" id="GO:0005975">
    <property type="term" value="P:carbohydrate metabolic process"/>
    <property type="evidence" value="ECO:0007669"/>
    <property type="project" value="InterPro"/>
</dbReference>
<dbReference type="PIRSF" id="PIRSF000460">
    <property type="entry name" value="Pprylas_GlgP"/>
    <property type="match status" value="1"/>
</dbReference>
<evidence type="ECO:0000313" key="6">
    <source>
        <dbReference type="EMBL" id="HDK37485.1"/>
    </source>
</evidence>
<reference evidence="6" key="1">
    <citation type="journal article" date="2020" name="mSystems">
        <title>Genome- and Community-Level Interaction Insights into Carbon Utilization and Element Cycling Functions of Hydrothermarchaeota in Hydrothermal Sediment.</title>
        <authorList>
            <person name="Zhou Z."/>
            <person name="Liu Y."/>
            <person name="Xu W."/>
            <person name="Pan J."/>
            <person name="Luo Z.H."/>
            <person name="Li M."/>
        </authorList>
    </citation>
    <scope>NUCLEOTIDE SEQUENCE [LARGE SCALE GENOMIC DNA]</scope>
    <source>
        <strain evidence="6">HyVt-26</strain>
    </source>
</reference>
<evidence type="ECO:0000256" key="1">
    <source>
        <dbReference type="ARBA" id="ARBA00001275"/>
    </source>
</evidence>
<keyword evidence="4" id="KW-0663">Pyridoxal phosphate</keyword>
<dbReference type="InterPro" id="IPR024517">
    <property type="entry name" value="Glycogen_phosphorylase_DUF3417"/>
</dbReference>
<comment type="similarity">
    <text evidence="2">Belongs to the glycogen phosphorylase family.</text>
</comment>
<sequence>MNPNPYELRPDLPPELSDLRSLALDLHWSWSHAADDLWRRVDEALWRHTRNPWMILQTVSLQRLKQLARDTCICNLIQELREEQNRTLQGDTWFSRTYPDSTAKPTAYFCMEYGISEALPLYSGGLGVLAGDHLKTCSELGIPLHAVGLLYQQGYFRQALDSDGNQLAFFPFNDPTQIPVMPLRTDDGEWLRVSVQLPGRKLRLRAWQAQIGRVMLYLLDSNDPINGPADRGITGELYGGGAERRLQQEIVLGIGGYRLLQALKQEPDVCHLNEGHAAFSLLERARVMMQKEKLDFQTALIATRPGNLFTTHTPVEAGFDRFSPSLLERYLGDWADKVGISMEALLAMGHSRPDATDEPFNMAWLAIHGSGAVNGVSRLHGQVSRQLFQPLFPRWPEREVPVKHVTNGVHVPSWDSPESDRLWTEACGKERWREDLQKISQAILNASDTDLWEMRTRNRQRLIEWVREQKIQYQSLSQDMANVLDPNALTLGFARRFTTYKRPNLLLQDKQRLVRLLTCSDQPVQLVIAGKAHPQDRDGQAMIREWIHFIRNFHLHRHIVFLADYDLLMASHLVEGVDLWINTPRRPWEACGTSGMKVLVNGGLNFSELD</sequence>
<evidence type="ECO:0000256" key="4">
    <source>
        <dbReference type="PIRSR" id="PIRSR000460-1"/>
    </source>
</evidence>
<dbReference type="InterPro" id="IPR011834">
    <property type="entry name" value="Agluc_phsphrylas"/>
</dbReference>
<proteinExistence type="inferred from homology"/>
<protein>
    <submittedName>
        <fullName evidence="6">Alpha-glucan family phosphorylase</fullName>
    </submittedName>
</protein>
<comment type="caution">
    <text evidence="6">The sequence shown here is derived from an EMBL/GenBank/DDBJ whole genome shotgun (WGS) entry which is preliminary data.</text>
</comment>
<dbReference type="Gene3D" id="3.40.50.2000">
    <property type="entry name" value="Glycogen Phosphorylase B"/>
    <property type="match status" value="3"/>
</dbReference>
<dbReference type="Pfam" id="PF00343">
    <property type="entry name" value="Phosphorylase"/>
    <property type="match status" value="1"/>
</dbReference>
<dbReference type="PANTHER" id="PTHR42655">
    <property type="entry name" value="GLYCOGEN PHOSPHORYLASE"/>
    <property type="match status" value="1"/>
</dbReference>
<feature type="modified residue" description="N6-(pyridoxal phosphate)lysine" evidence="4">
    <location>
        <position position="597"/>
    </location>
</feature>
<dbReference type="GO" id="GO:0030170">
    <property type="term" value="F:pyridoxal phosphate binding"/>
    <property type="evidence" value="ECO:0007669"/>
    <property type="project" value="InterPro"/>
</dbReference>
<organism evidence="6">
    <name type="scientific">Thiolapillus brandeum</name>
    <dbReference type="NCBI Taxonomy" id="1076588"/>
    <lineage>
        <taxon>Bacteria</taxon>
        <taxon>Pseudomonadati</taxon>
        <taxon>Pseudomonadota</taxon>
        <taxon>Gammaproteobacteria</taxon>
        <taxon>Chromatiales</taxon>
        <taxon>Sedimenticolaceae</taxon>
        <taxon>Thiolapillus</taxon>
    </lineage>
</organism>
<dbReference type="SUPFAM" id="SSF53756">
    <property type="entry name" value="UDP-Glycosyltransferase/glycogen phosphorylase"/>
    <property type="match status" value="1"/>
</dbReference>
<accession>A0A831JW76</accession>
<dbReference type="InterPro" id="IPR000811">
    <property type="entry name" value="Glyco_trans_35"/>
</dbReference>
<name>A0A831JW76_9GAMM</name>
<gene>
    <name evidence="6" type="primary">glgP</name>
    <name evidence="6" type="ORF">ENG92_00500</name>
</gene>
<evidence type="ECO:0000256" key="2">
    <source>
        <dbReference type="ARBA" id="ARBA00006047"/>
    </source>
</evidence>
<evidence type="ECO:0000259" key="5">
    <source>
        <dbReference type="Pfam" id="PF11897"/>
    </source>
</evidence>
<keyword evidence="3" id="KW-0021">Allosteric enzyme</keyword>
<evidence type="ECO:0000256" key="3">
    <source>
        <dbReference type="ARBA" id="ARBA00022533"/>
    </source>
</evidence>
<dbReference type="GO" id="GO:0008184">
    <property type="term" value="F:glycogen phosphorylase activity"/>
    <property type="evidence" value="ECO:0007669"/>
    <property type="project" value="InterPro"/>
</dbReference>
<feature type="non-terminal residue" evidence="6">
    <location>
        <position position="610"/>
    </location>
</feature>
<dbReference type="PANTHER" id="PTHR42655:SF1">
    <property type="entry name" value="GLYCOGEN PHOSPHORYLASE"/>
    <property type="match status" value="1"/>
</dbReference>
<dbReference type="NCBIfam" id="TIGR02094">
    <property type="entry name" value="more_P_ylases"/>
    <property type="match status" value="1"/>
</dbReference>
<dbReference type="Pfam" id="PF11897">
    <property type="entry name" value="DUF3417"/>
    <property type="match status" value="1"/>
</dbReference>